<dbReference type="GO" id="GO:0003677">
    <property type="term" value="F:DNA binding"/>
    <property type="evidence" value="ECO:0007669"/>
    <property type="project" value="UniProtKB-UniRule"/>
</dbReference>
<dbReference type="AlphaFoldDB" id="A0A290ZAB3"/>
<feature type="DNA-binding region" description="OmpR/PhoB-type" evidence="3">
    <location>
        <begin position="1"/>
        <end position="90"/>
    </location>
</feature>
<dbReference type="GO" id="GO:0006355">
    <property type="term" value="P:regulation of DNA-templated transcription"/>
    <property type="evidence" value="ECO:0007669"/>
    <property type="project" value="InterPro"/>
</dbReference>
<accession>A0A290ZAB3</accession>
<evidence type="ECO:0000313" key="6">
    <source>
        <dbReference type="EMBL" id="ATE55936.1"/>
    </source>
</evidence>
<comment type="similarity">
    <text evidence="1">Belongs to the AfsR/DnrI/RedD regulatory family.</text>
</comment>
<dbReference type="Proteomes" id="UP000218505">
    <property type="component" value="Chromosome"/>
</dbReference>
<evidence type="ECO:0000256" key="1">
    <source>
        <dbReference type="ARBA" id="ARBA00005820"/>
    </source>
</evidence>
<dbReference type="InterPro" id="IPR001867">
    <property type="entry name" value="OmpR/PhoB-type_DNA-bd"/>
</dbReference>
<evidence type="ECO:0000259" key="5">
    <source>
        <dbReference type="PROSITE" id="PS51755"/>
    </source>
</evidence>
<dbReference type="Pfam" id="PF03704">
    <property type="entry name" value="BTAD"/>
    <property type="match status" value="1"/>
</dbReference>
<dbReference type="KEGG" id="apre:CNX65_23850"/>
<dbReference type="PROSITE" id="PS51755">
    <property type="entry name" value="OMPR_PHOB"/>
    <property type="match status" value="1"/>
</dbReference>
<gene>
    <name evidence="6" type="ORF">CNX65_23850</name>
</gene>
<dbReference type="InterPro" id="IPR027417">
    <property type="entry name" value="P-loop_NTPase"/>
</dbReference>
<dbReference type="InterPro" id="IPR005158">
    <property type="entry name" value="BTAD"/>
</dbReference>
<name>A0A290ZAB3_9PSEU</name>
<dbReference type="Gene3D" id="1.25.40.10">
    <property type="entry name" value="Tetratricopeptide repeat domain"/>
    <property type="match status" value="2"/>
</dbReference>
<dbReference type="InterPro" id="IPR036388">
    <property type="entry name" value="WH-like_DNA-bd_sf"/>
</dbReference>
<feature type="region of interest" description="Disordered" evidence="4">
    <location>
        <begin position="846"/>
        <end position="866"/>
    </location>
</feature>
<protein>
    <submittedName>
        <fullName evidence="6">AfsR family transcriptional regulator</fullName>
    </submittedName>
</protein>
<sequence>MRVVVLGPLLVTADDGAEIEVRGARLRVLLARLAADPGRVVPVAELVDALWPDHPPVDAAASLQSLVSRLRKVLGPTAVSSHPTGYRLDVPTDTADARRRLADHDHASALALWRGPAFPDLPAAITAHWADLRLTAAERHPAPDPALLADLVAEHPAREGLRAKLVRALHAGGRQAEALAAYEEARRWLADELGADPGPDLRAAHLAALRPARRGAPPVPPTPLVGRADDLTRLVDLTARARLVTVTGFGGMGKTRLAQAVAARSAHPVLWVPLESASDPVDALRHAVARGDTTAAVLGERPTADPVDLLRAATCLLVLDNCEHLLDPTSELVTRLLAAAPDVRVLTTSREALGVPGEALHPLAPLDEDTSVELFTARATAARPDFAVTDDARRVCRALDGIPLALELAAARLRSLTTAQLADRVDQRLRLLDRGARTAAARHRTLRAVVDWSWELLTGPERGLLRVLAAFPGGAALDAVAEVSEVDDWVALDLVSSLVDKSLVVADGERYRLLETVREYAAGVPGPDHRPRHAAHFLALAETAEPHLRTGGQLPWLARLDAEQANLDAALSWLVQTRDGPRALRMVAARAWWWVNARARSAEARAWATAVEAFAVSPVTRLLAAGVIADELRERASPLLMCLVDAVRWWHSEGADLLGARMRESADPWSRGVGVLVRGLAAYELSAGRAEEAERWYRRALRELTEVGDRWAIALAGVSLSQLLGNRGAHAEALAVLEEARRASASFGAVEDVLVPLAPLVQSARLRVRTGDLVAARRELDRARAVAVRRADPLELARVHLASAELAHARGERAEAVDRFRAALATAPPDSPPQFRSTVHSGLARALPVEEGGPEHDRALDEARRSPDGPAIALAWEAKALWLREVGDREGVVAALDEAERARGVLALADPEIADLARWAGRRTVSPERA</sequence>
<organism evidence="6 7">
    <name type="scientific">Actinosynnema pretiosum</name>
    <dbReference type="NCBI Taxonomy" id="42197"/>
    <lineage>
        <taxon>Bacteria</taxon>
        <taxon>Bacillati</taxon>
        <taxon>Actinomycetota</taxon>
        <taxon>Actinomycetes</taxon>
        <taxon>Pseudonocardiales</taxon>
        <taxon>Pseudonocardiaceae</taxon>
        <taxon>Actinosynnema</taxon>
    </lineage>
</organism>
<dbReference type="SMART" id="SM00862">
    <property type="entry name" value="Trans_reg_C"/>
    <property type="match status" value="1"/>
</dbReference>
<keyword evidence="7" id="KW-1185">Reference proteome</keyword>
<dbReference type="InterPro" id="IPR016032">
    <property type="entry name" value="Sig_transdc_resp-reg_C-effctor"/>
</dbReference>
<dbReference type="SMART" id="SM01043">
    <property type="entry name" value="BTAD"/>
    <property type="match status" value="1"/>
</dbReference>
<feature type="compositionally biased region" description="Basic and acidic residues" evidence="4">
    <location>
        <begin position="853"/>
        <end position="866"/>
    </location>
</feature>
<keyword evidence="2 3" id="KW-0238">DNA-binding</keyword>
<dbReference type="Gene3D" id="1.10.10.10">
    <property type="entry name" value="Winged helix-like DNA-binding domain superfamily/Winged helix DNA-binding domain"/>
    <property type="match status" value="1"/>
</dbReference>
<dbReference type="EMBL" id="CP023445">
    <property type="protein sequence ID" value="ATE55936.1"/>
    <property type="molecule type" value="Genomic_DNA"/>
</dbReference>
<dbReference type="SUPFAM" id="SSF48452">
    <property type="entry name" value="TPR-like"/>
    <property type="match status" value="2"/>
</dbReference>
<proteinExistence type="inferred from homology"/>
<dbReference type="Pfam" id="PF00486">
    <property type="entry name" value="Trans_reg_C"/>
    <property type="match status" value="1"/>
</dbReference>
<dbReference type="InterPro" id="IPR058852">
    <property type="entry name" value="HTH_77"/>
</dbReference>
<dbReference type="GO" id="GO:0000160">
    <property type="term" value="P:phosphorelay signal transduction system"/>
    <property type="evidence" value="ECO:0007669"/>
    <property type="project" value="InterPro"/>
</dbReference>
<dbReference type="RefSeq" id="WP_096495765.1">
    <property type="nucleotide sequence ID" value="NZ_CP023445.1"/>
</dbReference>
<evidence type="ECO:0000256" key="3">
    <source>
        <dbReference type="PROSITE-ProRule" id="PRU01091"/>
    </source>
</evidence>
<dbReference type="PRINTS" id="PR00364">
    <property type="entry name" value="DISEASERSIST"/>
</dbReference>
<dbReference type="PANTHER" id="PTHR47691">
    <property type="entry name" value="REGULATOR-RELATED"/>
    <property type="match status" value="1"/>
</dbReference>
<dbReference type="PANTHER" id="PTHR47691:SF3">
    <property type="entry name" value="HTH-TYPE TRANSCRIPTIONAL REGULATOR RV0890C-RELATED"/>
    <property type="match status" value="1"/>
</dbReference>
<reference evidence="6" key="1">
    <citation type="submission" date="2017-09" db="EMBL/GenBank/DDBJ databases">
        <title>Complete Genome Sequence of ansamitocin-producing Bacterium Actinosynnema pretiosum X47.</title>
        <authorList>
            <person name="Cao G."/>
            <person name="Zong G."/>
            <person name="Zhong C."/>
            <person name="Fu J."/>
        </authorList>
    </citation>
    <scope>NUCLEOTIDE SEQUENCE [LARGE SCALE GENOMIC DNA]</scope>
    <source>
        <strain evidence="6">X47</strain>
    </source>
</reference>
<evidence type="ECO:0000256" key="4">
    <source>
        <dbReference type="SAM" id="MobiDB-lite"/>
    </source>
</evidence>
<dbReference type="SUPFAM" id="SSF52540">
    <property type="entry name" value="P-loop containing nucleoside triphosphate hydrolases"/>
    <property type="match status" value="1"/>
</dbReference>
<dbReference type="SUPFAM" id="SSF46894">
    <property type="entry name" value="C-terminal effector domain of the bipartite response regulators"/>
    <property type="match status" value="1"/>
</dbReference>
<dbReference type="InterPro" id="IPR011990">
    <property type="entry name" value="TPR-like_helical_dom_sf"/>
</dbReference>
<dbReference type="Pfam" id="PF25872">
    <property type="entry name" value="HTH_77"/>
    <property type="match status" value="1"/>
</dbReference>
<evidence type="ECO:0000256" key="2">
    <source>
        <dbReference type="ARBA" id="ARBA00023125"/>
    </source>
</evidence>
<evidence type="ECO:0000313" key="7">
    <source>
        <dbReference type="Proteomes" id="UP000218505"/>
    </source>
</evidence>
<feature type="domain" description="OmpR/PhoB-type" evidence="5">
    <location>
        <begin position="1"/>
        <end position="90"/>
    </location>
</feature>